<organism evidence="1 2">
    <name type="scientific">Dyadobacter soli</name>
    <dbReference type="NCBI Taxonomy" id="659014"/>
    <lineage>
        <taxon>Bacteria</taxon>
        <taxon>Pseudomonadati</taxon>
        <taxon>Bacteroidota</taxon>
        <taxon>Cytophagia</taxon>
        <taxon>Cytophagales</taxon>
        <taxon>Spirosomataceae</taxon>
        <taxon>Dyadobacter</taxon>
    </lineage>
</organism>
<dbReference type="RefSeq" id="WP_090156792.1">
    <property type="nucleotide sequence ID" value="NZ_FNAN01000022.1"/>
</dbReference>
<dbReference type="Proteomes" id="UP000198748">
    <property type="component" value="Unassembled WGS sequence"/>
</dbReference>
<name>A0A1G7WUH3_9BACT</name>
<dbReference type="EMBL" id="FNAN01000022">
    <property type="protein sequence ID" value="SDG75526.1"/>
    <property type="molecule type" value="Genomic_DNA"/>
</dbReference>
<dbReference type="OrthoDB" id="9818894at2"/>
<sequence length="396" mass="45263">MKRLPLLLFCSLVMNCAYRQFITNYKIPEVSNKIIYSIGHRVRTGLVIAYDSTSYMMNGEVSREMTTRLIRIIKRNGIEEFQFIPIIGDALNKRNIKDWIRIPDANKSTYYEQIVGTSFSKPLQAYYNNPKFASKASIKTAVSARDKAVGEKWVSGEFAENPQAILSPKHHTRSYYSRRQLRNVFRTYNQPRVLYIELGAMPAVGGRILQVMNRQPNVELYSKREQNEAGIFNYGGFVKLGFDIDSRNSFYLSYMLLQQGFSAQGHFANWSDGLSTDAVGQRYDFRYSSFETGYSFNPFRERAAFSTDIGLHFLLASRAHGANKFSWGPHLSMGPKFRISGRADLRILPTGYLNLKRLETGTGTMEASYKAVYYRFENCGSAIFLGCFCSMVSKHC</sequence>
<protein>
    <submittedName>
        <fullName evidence="1">Uncharacterized protein</fullName>
    </submittedName>
</protein>
<gene>
    <name evidence="1" type="ORF">SAMN04487996_122169</name>
</gene>
<evidence type="ECO:0000313" key="1">
    <source>
        <dbReference type="EMBL" id="SDG75526.1"/>
    </source>
</evidence>
<keyword evidence="2" id="KW-1185">Reference proteome</keyword>
<evidence type="ECO:0000313" key="2">
    <source>
        <dbReference type="Proteomes" id="UP000198748"/>
    </source>
</evidence>
<reference evidence="2" key="1">
    <citation type="submission" date="2016-10" db="EMBL/GenBank/DDBJ databases">
        <authorList>
            <person name="Varghese N."/>
            <person name="Submissions S."/>
        </authorList>
    </citation>
    <scope>NUCLEOTIDE SEQUENCE [LARGE SCALE GENOMIC DNA]</scope>
    <source>
        <strain evidence="2">DSM 25329</strain>
    </source>
</reference>
<dbReference type="STRING" id="659014.SAMN04487996_122169"/>
<proteinExistence type="predicted"/>
<accession>A0A1G7WUH3</accession>
<dbReference type="AlphaFoldDB" id="A0A1G7WUH3"/>